<evidence type="ECO:0000313" key="2">
    <source>
        <dbReference type="EMBL" id="KAK8083910.1"/>
    </source>
</evidence>
<protein>
    <submittedName>
        <fullName evidence="2">Uncharacterized protein</fullName>
    </submittedName>
</protein>
<dbReference type="EMBL" id="JAQQWM010000001">
    <property type="protein sequence ID" value="KAK8083910.1"/>
    <property type="molecule type" value="Genomic_DNA"/>
</dbReference>
<accession>A0ABR1WK72</accession>
<keyword evidence="3" id="KW-1185">Reference proteome</keyword>
<comment type="caution">
    <text evidence="2">The sequence shown here is derived from an EMBL/GenBank/DDBJ whole genome shotgun (WGS) entry which is preliminary data.</text>
</comment>
<gene>
    <name evidence="2" type="ORF">PG996_002691</name>
</gene>
<evidence type="ECO:0000313" key="3">
    <source>
        <dbReference type="Proteomes" id="UP001446871"/>
    </source>
</evidence>
<feature type="transmembrane region" description="Helical" evidence="1">
    <location>
        <begin position="6"/>
        <end position="24"/>
    </location>
</feature>
<name>A0ABR1WK72_9PEZI</name>
<evidence type="ECO:0000256" key="1">
    <source>
        <dbReference type="SAM" id="Phobius"/>
    </source>
</evidence>
<reference evidence="2 3" key="1">
    <citation type="submission" date="2023-01" db="EMBL/GenBank/DDBJ databases">
        <title>Analysis of 21 Apiospora genomes using comparative genomics revels a genus with tremendous synthesis potential of carbohydrate active enzymes and secondary metabolites.</title>
        <authorList>
            <person name="Sorensen T."/>
        </authorList>
    </citation>
    <scope>NUCLEOTIDE SEQUENCE [LARGE SCALE GENOMIC DNA]</scope>
    <source>
        <strain evidence="2 3">CBS 83171</strain>
    </source>
</reference>
<dbReference type="Proteomes" id="UP001446871">
    <property type="component" value="Unassembled WGS sequence"/>
</dbReference>
<keyword evidence="1" id="KW-1133">Transmembrane helix</keyword>
<sequence>MGISNAAPLFTYLATLFILVPIASRLGLRVTKRYPGPGRTSWRAYENARRVAPADDPGLEIGIAARPGAISILWGRRDRCGMGLHDGDGGDVNTASGDAVADTPTLYSAGRDQAPVVLTNSDKGRAHYCCRYHRDTAAHSLYDGPPAIEKVVGL</sequence>
<keyword evidence="1" id="KW-0472">Membrane</keyword>
<keyword evidence="1" id="KW-0812">Transmembrane</keyword>
<proteinExistence type="predicted"/>
<organism evidence="2 3">
    <name type="scientific">Apiospora saccharicola</name>
    <dbReference type="NCBI Taxonomy" id="335842"/>
    <lineage>
        <taxon>Eukaryota</taxon>
        <taxon>Fungi</taxon>
        <taxon>Dikarya</taxon>
        <taxon>Ascomycota</taxon>
        <taxon>Pezizomycotina</taxon>
        <taxon>Sordariomycetes</taxon>
        <taxon>Xylariomycetidae</taxon>
        <taxon>Amphisphaeriales</taxon>
        <taxon>Apiosporaceae</taxon>
        <taxon>Apiospora</taxon>
    </lineage>
</organism>